<dbReference type="KEGG" id="acij:JS278_02919"/>
<name>A0A344UXQ5_9ACTN</name>
<dbReference type="InterPro" id="IPR001347">
    <property type="entry name" value="SIS_dom"/>
</dbReference>
<dbReference type="InterPro" id="IPR009057">
    <property type="entry name" value="Homeodomain-like_sf"/>
</dbReference>
<dbReference type="SUPFAM" id="SSF46689">
    <property type="entry name" value="Homeodomain-like"/>
    <property type="match status" value="1"/>
</dbReference>
<feature type="domain" description="SIS" evidence="2">
    <location>
        <begin position="124"/>
        <end position="261"/>
    </location>
</feature>
<dbReference type="PANTHER" id="PTHR30514:SF18">
    <property type="entry name" value="RPIR-FAMILY TRANSCRIPTIONAL REGULATOR"/>
    <property type="match status" value="1"/>
</dbReference>
<dbReference type="PANTHER" id="PTHR30514">
    <property type="entry name" value="GLUCOKINASE"/>
    <property type="match status" value="1"/>
</dbReference>
<evidence type="ECO:0000313" key="4">
    <source>
        <dbReference type="Proteomes" id="UP000251995"/>
    </source>
</evidence>
<dbReference type="Pfam" id="PF01418">
    <property type="entry name" value="HTH_6"/>
    <property type="match status" value="1"/>
</dbReference>
<sequence length="285" mass="31265">MTQDLFARIASLDGLTAADRALAGYFESSFPNLAFQNLEAIATGAGVSVASVTRFVRKLGYEDFKGFSTSIRAEVEANFDRPLQRQNQPLPEGPGAELAQHLNAAVAEIGKTLDVTSAAEFDRIADLLADETRPLFLASAATGRALMRYFYLLSKYHRGNVHLLPGADMNPHELVDITSDAVIFATAFDRHPKPVEIALRMGRKRGAATALLTNRATSPLRIYADHVLLVHTDPTPRFKSRGTMLLVLESLLTAMETRAPERTVQRTRSLEDGVDQLGLFISPDR</sequence>
<evidence type="ECO:0000259" key="2">
    <source>
        <dbReference type="PROSITE" id="PS51464"/>
    </source>
</evidence>
<proteinExistence type="predicted"/>
<dbReference type="InterPro" id="IPR000281">
    <property type="entry name" value="HTH_RpiR"/>
</dbReference>
<dbReference type="GO" id="GO:1901135">
    <property type="term" value="P:carbohydrate derivative metabolic process"/>
    <property type="evidence" value="ECO:0007669"/>
    <property type="project" value="InterPro"/>
</dbReference>
<dbReference type="RefSeq" id="WP_114045824.1">
    <property type="nucleotide sequence ID" value="NZ_CP025198.1"/>
</dbReference>
<dbReference type="Pfam" id="PF01380">
    <property type="entry name" value="SIS"/>
    <property type="match status" value="1"/>
</dbReference>
<dbReference type="SUPFAM" id="SSF53697">
    <property type="entry name" value="SIS domain"/>
    <property type="match status" value="1"/>
</dbReference>
<protein>
    <recommendedName>
        <fullName evidence="5">HTH-type transcriptional regulator HexR</fullName>
    </recommendedName>
</protein>
<feature type="domain" description="HTH rpiR-type" evidence="1">
    <location>
        <begin position="2"/>
        <end position="78"/>
    </location>
</feature>
<dbReference type="GO" id="GO:0097367">
    <property type="term" value="F:carbohydrate derivative binding"/>
    <property type="evidence" value="ECO:0007669"/>
    <property type="project" value="InterPro"/>
</dbReference>
<evidence type="ECO:0008006" key="5">
    <source>
        <dbReference type="Google" id="ProtNLM"/>
    </source>
</evidence>
<dbReference type="Gene3D" id="1.10.10.10">
    <property type="entry name" value="Winged helix-like DNA-binding domain superfamily/Winged helix DNA-binding domain"/>
    <property type="match status" value="1"/>
</dbReference>
<evidence type="ECO:0000313" key="3">
    <source>
        <dbReference type="EMBL" id="AXE40053.1"/>
    </source>
</evidence>
<dbReference type="GO" id="GO:0003700">
    <property type="term" value="F:DNA-binding transcription factor activity"/>
    <property type="evidence" value="ECO:0007669"/>
    <property type="project" value="InterPro"/>
</dbReference>
<gene>
    <name evidence="3" type="ORF">JS278_02919</name>
</gene>
<dbReference type="EMBL" id="CP025198">
    <property type="protein sequence ID" value="AXE40053.1"/>
    <property type="molecule type" value="Genomic_DNA"/>
</dbReference>
<dbReference type="PROSITE" id="PS51071">
    <property type="entry name" value="HTH_RPIR"/>
    <property type="match status" value="1"/>
</dbReference>
<accession>A0A344UXQ5</accession>
<dbReference type="PROSITE" id="PS51464">
    <property type="entry name" value="SIS"/>
    <property type="match status" value="1"/>
</dbReference>
<dbReference type="OrthoDB" id="370421at2"/>
<reference evidence="3 4" key="1">
    <citation type="submission" date="2017-12" db="EMBL/GenBank/DDBJ databases">
        <title>The whole genome sequence of the Acidipropionibacterium virtanenii sp. nov. type strain JS278.</title>
        <authorList>
            <person name="Laine P."/>
            <person name="Deptula P."/>
            <person name="Varmanen P."/>
            <person name="Auvinen P."/>
        </authorList>
    </citation>
    <scope>NUCLEOTIDE SEQUENCE [LARGE SCALE GENOMIC DNA]</scope>
    <source>
        <strain evidence="3 4">JS278</strain>
    </source>
</reference>
<dbReference type="InterPro" id="IPR036388">
    <property type="entry name" value="WH-like_DNA-bd_sf"/>
</dbReference>
<dbReference type="GO" id="GO:0003677">
    <property type="term" value="F:DNA binding"/>
    <property type="evidence" value="ECO:0007669"/>
    <property type="project" value="InterPro"/>
</dbReference>
<organism evidence="3 4">
    <name type="scientific">Acidipropionibacterium virtanenii</name>
    <dbReference type="NCBI Taxonomy" id="2057246"/>
    <lineage>
        <taxon>Bacteria</taxon>
        <taxon>Bacillati</taxon>
        <taxon>Actinomycetota</taxon>
        <taxon>Actinomycetes</taxon>
        <taxon>Propionibacteriales</taxon>
        <taxon>Propionibacteriaceae</taxon>
        <taxon>Acidipropionibacterium</taxon>
    </lineage>
</organism>
<dbReference type="InterPro" id="IPR046348">
    <property type="entry name" value="SIS_dom_sf"/>
</dbReference>
<keyword evidence="4" id="KW-1185">Reference proteome</keyword>
<evidence type="ECO:0000259" key="1">
    <source>
        <dbReference type="PROSITE" id="PS51071"/>
    </source>
</evidence>
<dbReference type="Proteomes" id="UP000251995">
    <property type="component" value="Chromosome"/>
</dbReference>
<dbReference type="AlphaFoldDB" id="A0A344UXQ5"/>
<dbReference type="InterPro" id="IPR047640">
    <property type="entry name" value="RpiR-like"/>
</dbReference>
<dbReference type="Gene3D" id="3.40.50.10490">
    <property type="entry name" value="Glucose-6-phosphate isomerase like protein, domain 1"/>
    <property type="match status" value="1"/>
</dbReference>